<comment type="caution">
    <text evidence="3">The sequence shown here is derived from an EMBL/GenBank/DDBJ whole genome shotgun (WGS) entry which is preliminary data.</text>
</comment>
<proteinExistence type="predicted"/>
<accession>A0A8H6DRD9</accession>
<evidence type="ECO:0000256" key="1">
    <source>
        <dbReference type="SAM" id="MobiDB-lite"/>
    </source>
</evidence>
<feature type="domain" description="Trafficking protein particle complex subunit 13 N-terminal" evidence="2">
    <location>
        <begin position="17"/>
        <end position="191"/>
    </location>
</feature>
<name>A0A8H6DRD9_COCSA</name>
<protein>
    <recommendedName>
        <fullName evidence="2">Trafficking protein particle complex subunit 13 N-terminal domain-containing protein</fullName>
    </recommendedName>
</protein>
<dbReference type="InterPro" id="IPR055427">
    <property type="entry name" value="TRAPPC13_N"/>
</dbReference>
<gene>
    <name evidence="3" type="ORF">GGP41_009419</name>
</gene>
<feature type="compositionally biased region" description="Polar residues" evidence="1">
    <location>
        <begin position="111"/>
        <end position="120"/>
    </location>
</feature>
<sequence>MAQQRGPAMGDSLKTAHSVSLKVLRLSRPMLATQHPLPNSKDLGISPQASLAYPSQRNTNDAFILSPVLNLPEAFGSAYVGETFSCTLCANNELDPLDSTKAISGVRIQGDMQTPSNPTGSPLDLTGTPDEDVNTSPGPGESLQRILRFELKEEGNHVLAVTVTYTETALGEGKAASGRVRTFRKLYQFVAQQLLSVRTKAGEMSPKNGSRRYLLEAQLENMGEAAVCLEFRVTSQIYATFCLIRSRAQRFKRKLDRDHKPPFRNTCGSRRYDNCLPQPRFPGAVDVNPKLPLKSTSLNWDMQASGFNAPMLSPRDVVQVAFLLTYKPGEDEEVEGSKTEDDKRVLGQLAIQWRSALGDRGSLSTGWLTARR</sequence>
<evidence type="ECO:0000313" key="3">
    <source>
        <dbReference type="EMBL" id="KAF5845641.1"/>
    </source>
</evidence>
<dbReference type="Proteomes" id="UP000624244">
    <property type="component" value="Unassembled WGS sequence"/>
</dbReference>
<feature type="region of interest" description="Disordered" evidence="1">
    <location>
        <begin position="109"/>
        <end position="140"/>
    </location>
</feature>
<dbReference type="AlphaFoldDB" id="A0A8H6DRD9"/>
<dbReference type="GO" id="GO:1990072">
    <property type="term" value="C:TRAPPIII protein complex"/>
    <property type="evidence" value="ECO:0007669"/>
    <property type="project" value="TreeGrafter"/>
</dbReference>
<reference evidence="3" key="1">
    <citation type="submission" date="2019-11" db="EMBL/GenBank/DDBJ databases">
        <title>Bipolaris sorokiniana Genome sequencing.</title>
        <authorList>
            <person name="Wang H."/>
        </authorList>
    </citation>
    <scope>NUCLEOTIDE SEQUENCE</scope>
</reference>
<evidence type="ECO:0000313" key="4">
    <source>
        <dbReference type="Proteomes" id="UP000624244"/>
    </source>
</evidence>
<dbReference type="Pfam" id="PF06159">
    <property type="entry name" value="TRAPPC13_N"/>
    <property type="match status" value="1"/>
</dbReference>
<dbReference type="PANTHER" id="PTHR13134:SF3">
    <property type="entry name" value="TRAFFICKING PROTEIN PARTICLE COMPLEX SUBUNIT 13"/>
    <property type="match status" value="1"/>
</dbReference>
<dbReference type="InterPro" id="IPR010378">
    <property type="entry name" value="TRAPPC13"/>
</dbReference>
<dbReference type="PANTHER" id="PTHR13134">
    <property type="entry name" value="TRAFFICKING PROTEIN PARTICLE COMPLEX SUBUNIT 13"/>
    <property type="match status" value="1"/>
</dbReference>
<evidence type="ECO:0000259" key="2">
    <source>
        <dbReference type="Pfam" id="PF06159"/>
    </source>
</evidence>
<dbReference type="EMBL" id="WNKQ01000018">
    <property type="protein sequence ID" value="KAF5845641.1"/>
    <property type="molecule type" value="Genomic_DNA"/>
</dbReference>
<organism evidence="3 4">
    <name type="scientific">Cochliobolus sativus</name>
    <name type="common">Common root rot and spot blotch fungus</name>
    <name type="synonym">Bipolaris sorokiniana</name>
    <dbReference type="NCBI Taxonomy" id="45130"/>
    <lineage>
        <taxon>Eukaryota</taxon>
        <taxon>Fungi</taxon>
        <taxon>Dikarya</taxon>
        <taxon>Ascomycota</taxon>
        <taxon>Pezizomycotina</taxon>
        <taxon>Dothideomycetes</taxon>
        <taxon>Pleosporomycetidae</taxon>
        <taxon>Pleosporales</taxon>
        <taxon>Pleosporineae</taxon>
        <taxon>Pleosporaceae</taxon>
        <taxon>Bipolaris</taxon>
    </lineage>
</organism>